<evidence type="ECO:0000313" key="1">
    <source>
        <dbReference type="EMBL" id="VYT17361.1"/>
    </source>
</evidence>
<sequence>MKLTQDNCYKLALEITGCNGMEWPFFSSKILEFNNLELLHALVTCATPSQHLALWHHEKRSQEFIFKVSMIESILSVCDGYLIKSPETEYLDASEKSVTSYYLGLIFTKLFSMKEFQTDYFLNTTLFEQVYGKESFICNGRKKPSFVGLTQADEKWSIWEPTGKRDHAPKALSDAFNQVLGIKSVNGQAPAFAMASMTYFDTKHNELQGILRNAPEGKKADVHFDKEQFLTLYYRHICELFDESLRRRPFDSVIDYIDGYLEIELELFGLNIDEDETDEYARKRRVKLGVPKKILEYFQYHTPAAKQEILLSDIVDAIPDNEPELQDSHFFMGRDKIYFRIV</sequence>
<name>A0A6N2UM38_9FIRM</name>
<protein>
    <submittedName>
        <fullName evidence="1">Uncharacterized protein</fullName>
    </submittedName>
</protein>
<accession>A0A6N2UM38</accession>
<reference evidence="1" key="1">
    <citation type="submission" date="2019-11" db="EMBL/GenBank/DDBJ databases">
        <authorList>
            <person name="Feng L."/>
        </authorList>
    </citation>
    <scope>NUCLEOTIDE SEQUENCE</scope>
    <source>
        <strain evidence="1">CnexileLFYP112</strain>
    </source>
</reference>
<organism evidence="1">
    <name type="scientific">[Clostridium] nexile</name>
    <dbReference type="NCBI Taxonomy" id="29361"/>
    <lineage>
        <taxon>Bacteria</taxon>
        <taxon>Bacillati</taxon>
        <taxon>Bacillota</taxon>
        <taxon>Clostridia</taxon>
        <taxon>Lachnospirales</taxon>
        <taxon>Lachnospiraceae</taxon>
        <taxon>Tyzzerella</taxon>
    </lineage>
</organism>
<gene>
    <name evidence="1" type="ORF">CNLFYP112_02095</name>
</gene>
<proteinExistence type="predicted"/>
<dbReference type="EMBL" id="CACRTG010000021">
    <property type="protein sequence ID" value="VYT17361.1"/>
    <property type="molecule type" value="Genomic_DNA"/>
</dbReference>
<dbReference type="AlphaFoldDB" id="A0A6N2UM38"/>